<name>A0A835RRU1_VANPL</name>
<dbReference type="EMBL" id="JADCNM010000002">
    <property type="protein sequence ID" value="KAG0494249.1"/>
    <property type="molecule type" value="Genomic_DNA"/>
</dbReference>
<reference evidence="2 3" key="1">
    <citation type="journal article" date="2020" name="Nat. Food">
        <title>A phased Vanilla planifolia genome enables genetic improvement of flavour and production.</title>
        <authorList>
            <person name="Hasing T."/>
            <person name="Tang H."/>
            <person name="Brym M."/>
            <person name="Khazi F."/>
            <person name="Huang T."/>
            <person name="Chambers A.H."/>
        </authorList>
    </citation>
    <scope>NUCLEOTIDE SEQUENCE [LARGE SCALE GENOMIC DNA]</scope>
    <source>
        <tissue evidence="2">Leaf</tissue>
    </source>
</reference>
<accession>A0A835RRU1</accession>
<gene>
    <name evidence="2" type="ORF">HPP92_005243</name>
</gene>
<evidence type="ECO:0000313" key="2">
    <source>
        <dbReference type="EMBL" id="KAG0494249.1"/>
    </source>
</evidence>
<proteinExistence type="predicted"/>
<dbReference type="AlphaFoldDB" id="A0A835RRU1"/>
<organism evidence="2 3">
    <name type="scientific">Vanilla planifolia</name>
    <name type="common">Vanilla</name>
    <dbReference type="NCBI Taxonomy" id="51239"/>
    <lineage>
        <taxon>Eukaryota</taxon>
        <taxon>Viridiplantae</taxon>
        <taxon>Streptophyta</taxon>
        <taxon>Embryophyta</taxon>
        <taxon>Tracheophyta</taxon>
        <taxon>Spermatophyta</taxon>
        <taxon>Magnoliopsida</taxon>
        <taxon>Liliopsida</taxon>
        <taxon>Asparagales</taxon>
        <taxon>Orchidaceae</taxon>
        <taxon>Vanilloideae</taxon>
        <taxon>Vanilleae</taxon>
        <taxon>Vanilla</taxon>
    </lineage>
</organism>
<evidence type="ECO:0000313" key="3">
    <source>
        <dbReference type="Proteomes" id="UP000639772"/>
    </source>
</evidence>
<dbReference type="Proteomes" id="UP000639772">
    <property type="component" value="Unassembled WGS sequence"/>
</dbReference>
<evidence type="ECO:0000256" key="1">
    <source>
        <dbReference type="SAM" id="MobiDB-lite"/>
    </source>
</evidence>
<protein>
    <submittedName>
        <fullName evidence="2">Uncharacterized protein</fullName>
    </submittedName>
</protein>
<comment type="caution">
    <text evidence="2">The sequence shown here is derived from an EMBL/GenBank/DDBJ whole genome shotgun (WGS) entry which is preliminary data.</text>
</comment>
<sequence length="148" mass="15649">MNEISTTGGLTFTIGNSLHETQSLVVNRLELMTDQAERQLDTSGGVSAAAAMMEVEEGDDSKGRIVLLGAEQENLGLVDVEIDRMEIVGAKIEEEEEDDTASVGPEPSLASDTSSVASALDELSNIDVALEVCTPSSINVEAIKVLRI</sequence>
<feature type="region of interest" description="Disordered" evidence="1">
    <location>
        <begin position="91"/>
        <end position="116"/>
    </location>
</feature>